<dbReference type="PIRSF" id="PIRSF016702">
    <property type="entry name" value="DNA_bp_PD1"/>
    <property type="match status" value="1"/>
</dbReference>
<dbReference type="CDD" id="cd11378">
    <property type="entry name" value="DUF296"/>
    <property type="match status" value="1"/>
</dbReference>
<dbReference type="InterPro" id="IPR005175">
    <property type="entry name" value="PPC_dom"/>
</dbReference>
<name>A0A9D2PNJ3_9FIRM</name>
<sequence length="139" mass="15413">MEYRRFGNTVYLRLDPGEEILEEVEKLAEKEKIALAQISGIGAVNDFTAGVYNTVSKEYHSIRFQGAYEIVSLSGTVTQKDGEVYLHIHMSAGDEEGKVSGGHLNRAVISATGEIVLQITEGTVERKFSEEIGLNLFRF</sequence>
<dbReference type="Gene3D" id="3.30.1330.80">
    <property type="entry name" value="Hypothetical protein, similar to alpha- acetolactate decarboxylase, domain 2"/>
    <property type="match status" value="1"/>
</dbReference>
<gene>
    <name evidence="2" type="ORF">H9753_04135</name>
</gene>
<dbReference type="SUPFAM" id="SSF117856">
    <property type="entry name" value="AF0104/ALDC/Ptd012-like"/>
    <property type="match status" value="1"/>
</dbReference>
<dbReference type="Proteomes" id="UP000823886">
    <property type="component" value="Unassembled WGS sequence"/>
</dbReference>
<comment type="caution">
    <text evidence="2">The sequence shown here is derived from an EMBL/GenBank/DDBJ whole genome shotgun (WGS) entry which is preliminary data.</text>
</comment>
<reference evidence="2" key="1">
    <citation type="journal article" date="2021" name="PeerJ">
        <title>Extensive microbial diversity within the chicken gut microbiome revealed by metagenomics and culture.</title>
        <authorList>
            <person name="Gilroy R."/>
            <person name="Ravi A."/>
            <person name="Getino M."/>
            <person name="Pursley I."/>
            <person name="Horton D.L."/>
            <person name="Alikhan N.F."/>
            <person name="Baker D."/>
            <person name="Gharbi K."/>
            <person name="Hall N."/>
            <person name="Watson M."/>
            <person name="Adriaenssens E.M."/>
            <person name="Foster-Nyarko E."/>
            <person name="Jarju S."/>
            <person name="Secka A."/>
            <person name="Antonio M."/>
            <person name="Oren A."/>
            <person name="Chaudhuri R.R."/>
            <person name="La Ragione R."/>
            <person name="Hildebrand F."/>
            <person name="Pallen M.J."/>
        </authorList>
    </citation>
    <scope>NUCLEOTIDE SEQUENCE</scope>
    <source>
        <strain evidence="2">ChiBcec2-3848</strain>
    </source>
</reference>
<organism evidence="2 3">
    <name type="scientific">Candidatus Blautia merdavium</name>
    <dbReference type="NCBI Taxonomy" id="2838494"/>
    <lineage>
        <taxon>Bacteria</taxon>
        <taxon>Bacillati</taxon>
        <taxon>Bacillota</taxon>
        <taxon>Clostridia</taxon>
        <taxon>Lachnospirales</taxon>
        <taxon>Lachnospiraceae</taxon>
        <taxon>Blautia</taxon>
    </lineage>
</organism>
<keyword evidence="2" id="KW-0238">DNA-binding</keyword>
<evidence type="ECO:0000259" key="1">
    <source>
        <dbReference type="PROSITE" id="PS51742"/>
    </source>
</evidence>
<protein>
    <submittedName>
        <fullName evidence="2">DNA-binding protein</fullName>
    </submittedName>
</protein>
<dbReference type="GO" id="GO:0003677">
    <property type="term" value="F:DNA binding"/>
    <property type="evidence" value="ECO:0007669"/>
    <property type="project" value="UniProtKB-KW"/>
</dbReference>
<accession>A0A9D2PNJ3</accession>
<dbReference type="Pfam" id="PF03479">
    <property type="entry name" value="PCC"/>
    <property type="match status" value="1"/>
</dbReference>
<feature type="domain" description="PPC" evidence="1">
    <location>
        <begin position="4"/>
        <end position="139"/>
    </location>
</feature>
<dbReference type="EMBL" id="DWVZ01000052">
    <property type="protein sequence ID" value="HJC62796.1"/>
    <property type="molecule type" value="Genomic_DNA"/>
</dbReference>
<proteinExistence type="predicted"/>
<evidence type="ECO:0000313" key="3">
    <source>
        <dbReference type="Proteomes" id="UP000823886"/>
    </source>
</evidence>
<evidence type="ECO:0000313" key="2">
    <source>
        <dbReference type="EMBL" id="HJC62796.1"/>
    </source>
</evidence>
<dbReference type="InterPro" id="IPR025707">
    <property type="entry name" value="DNA_bp_PD1"/>
</dbReference>
<dbReference type="PROSITE" id="PS51742">
    <property type="entry name" value="PPC"/>
    <property type="match status" value="1"/>
</dbReference>
<reference evidence="2" key="2">
    <citation type="submission" date="2021-04" db="EMBL/GenBank/DDBJ databases">
        <authorList>
            <person name="Gilroy R."/>
        </authorList>
    </citation>
    <scope>NUCLEOTIDE SEQUENCE</scope>
    <source>
        <strain evidence="2">ChiBcec2-3848</strain>
    </source>
</reference>
<dbReference type="AlphaFoldDB" id="A0A9D2PNJ3"/>
<dbReference type="PANTHER" id="PTHR34988">
    <property type="entry name" value="PROTEIN, PUTATIVE-RELATED"/>
    <property type="match status" value="1"/>
</dbReference>
<dbReference type="PANTHER" id="PTHR34988:SF1">
    <property type="entry name" value="DNA-BINDING PROTEIN"/>
    <property type="match status" value="1"/>
</dbReference>